<evidence type="ECO:0000313" key="3">
    <source>
        <dbReference type="Proteomes" id="UP000615446"/>
    </source>
</evidence>
<dbReference type="InterPro" id="IPR050863">
    <property type="entry name" value="CenT-Element_Derived"/>
</dbReference>
<reference evidence="2" key="1">
    <citation type="submission" date="2019-10" db="EMBL/GenBank/DDBJ databases">
        <title>Conservation and host-specific expression of non-tandemly repeated heterogenous ribosome RNA gene in arbuscular mycorrhizal fungi.</title>
        <authorList>
            <person name="Maeda T."/>
            <person name="Kobayashi Y."/>
            <person name="Nakagawa T."/>
            <person name="Ezawa T."/>
            <person name="Yamaguchi K."/>
            <person name="Bino T."/>
            <person name="Nishimoto Y."/>
            <person name="Shigenobu S."/>
            <person name="Kawaguchi M."/>
        </authorList>
    </citation>
    <scope>NUCLEOTIDE SEQUENCE</scope>
    <source>
        <strain evidence="2">HR1</strain>
    </source>
</reference>
<dbReference type="PANTHER" id="PTHR19303:SF73">
    <property type="entry name" value="PROTEIN PDC2"/>
    <property type="match status" value="1"/>
</dbReference>
<protein>
    <submittedName>
        <fullName evidence="2">CENP-B homolog protein 2-like</fullName>
    </submittedName>
</protein>
<organism evidence="2 3">
    <name type="scientific">Rhizophagus clarus</name>
    <dbReference type="NCBI Taxonomy" id="94130"/>
    <lineage>
        <taxon>Eukaryota</taxon>
        <taxon>Fungi</taxon>
        <taxon>Fungi incertae sedis</taxon>
        <taxon>Mucoromycota</taxon>
        <taxon>Glomeromycotina</taxon>
        <taxon>Glomeromycetes</taxon>
        <taxon>Glomerales</taxon>
        <taxon>Glomeraceae</taxon>
        <taxon>Rhizophagus</taxon>
    </lineage>
</organism>
<gene>
    <name evidence="2" type="ORF">RCL2_002278900</name>
</gene>
<dbReference type="AlphaFoldDB" id="A0A8H3M3X8"/>
<dbReference type="Proteomes" id="UP000615446">
    <property type="component" value="Unassembled WGS sequence"/>
</dbReference>
<dbReference type="PANTHER" id="PTHR19303">
    <property type="entry name" value="TRANSPOSON"/>
    <property type="match status" value="1"/>
</dbReference>
<dbReference type="OrthoDB" id="2441347at2759"/>
<comment type="caution">
    <text evidence="2">The sequence shown here is derived from an EMBL/GenBank/DDBJ whole genome shotgun (WGS) entry which is preliminary data.</text>
</comment>
<feature type="domain" description="DDE-1" evidence="1">
    <location>
        <begin position="136"/>
        <end position="195"/>
    </location>
</feature>
<dbReference type="Pfam" id="PF03184">
    <property type="entry name" value="DDE_1"/>
    <property type="match status" value="2"/>
</dbReference>
<dbReference type="EMBL" id="BLAL01000246">
    <property type="protein sequence ID" value="GES96148.1"/>
    <property type="molecule type" value="Genomic_DNA"/>
</dbReference>
<proteinExistence type="predicted"/>
<sequence length="287" mass="32668">MPLNQMLLTKPVLGQKKDKTRITVLLGVNATGTDKLSPWVIGWLSVHYRANPKAWMNSSIFEEVLRHINSYFRAQNKKVLLLVDNAPSHFDPHTFSDVMAGQDANFDSNDDSNDNNNDIDTGGGRDTFWLNLTHIESLDAGIIKSFKAHYKRNYCQHILKLFEEGKDINKKKVNIKKVIDYLADAWENVTDETIFNSDTDQVIEDLSMESDVPFASSLAGALNDFFNNLEEEIPTEDILDENNIIKLVQEEMDENEDNSSDDSENVPELVSLNDATKSLQTWMTFFK</sequence>
<feature type="domain" description="DDE-1" evidence="1">
    <location>
        <begin position="19"/>
        <end position="90"/>
    </location>
</feature>
<dbReference type="GO" id="GO:0003677">
    <property type="term" value="F:DNA binding"/>
    <property type="evidence" value="ECO:0007669"/>
    <property type="project" value="TreeGrafter"/>
</dbReference>
<accession>A0A8H3M3X8</accession>
<dbReference type="InterPro" id="IPR004875">
    <property type="entry name" value="DDE_SF_endonuclease_dom"/>
</dbReference>
<name>A0A8H3M3X8_9GLOM</name>
<evidence type="ECO:0000259" key="1">
    <source>
        <dbReference type="Pfam" id="PF03184"/>
    </source>
</evidence>
<dbReference type="GO" id="GO:0005634">
    <property type="term" value="C:nucleus"/>
    <property type="evidence" value="ECO:0007669"/>
    <property type="project" value="TreeGrafter"/>
</dbReference>
<evidence type="ECO:0000313" key="2">
    <source>
        <dbReference type="EMBL" id="GES96148.1"/>
    </source>
</evidence>